<gene>
    <name evidence="1" type="ORF">GCM10010521_03030</name>
</gene>
<dbReference type="Proteomes" id="UP001500893">
    <property type="component" value="Unassembled WGS sequence"/>
</dbReference>
<evidence type="ECO:0000313" key="2">
    <source>
        <dbReference type="Proteomes" id="UP001500893"/>
    </source>
</evidence>
<sequence>MPRAVGAGLGRGLQVEQPCFEALPKEPGRDGNVRVDLGAGVRLLGPYEDG</sequence>
<dbReference type="EMBL" id="BAAAVM010000001">
    <property type="protein sequence ID" value="GAA3118845.1"/>
    <property type="molecule type" value="Genomic_DNA"/>
</dbReference>
<accession>A0ABP6MP38</accession>
<evidence type="ECO:0000313" key="1">
    <source>
        <dbReference type="EMBL" id="GAA3118845.1"/>
    </source>
</evidence>
<comment type="caution">
    <text evidence="1">The sequence shown here is derived from an EMBL/GenBank/DDBJ whole genome shotgun (WGS) entry which is preliminary data.</text>
</comment>
<proteinExistence type="predicted"/>
<protein>
    <submittedName>
        <fullName evidence="1">Uncharacterized protein</fullName>
    </submittedName>
</protein>
<reference evidence="2" key="1">
    <citation type="journal article" date="2019" name="Int. J. Syst. Evol. Microbiol.">
        <title>The Global Catalogue of Microorganisms (GCM) 10K type strain sequencing project: providing services to taxonomists for standard genome sequencing and annotation.</title>
        <authorList>
            <consortium name="The Broad Institute Genomics Platform"/>
            <consortium name="The Broad Institute Genome Sequencing Center for Infectious Disease"/>
            <person name="Wu L."/>
            <person name="Ma J."/>
        </authorList>
    </citation>
    <scope>NUCLEOTIDE SEQUENCE [LARGE SCALE GENOMIC DNA]</scope>
    <source>
        <strain evidence="2">JCM 11574</strain>
    </source>
</reference>
<keyword evidence="2" id="KW-1185">Reference proteome</keyword>
<name>A0ABP6MP38_9ACTN</name>
<organism evidence="1 2">
    <name type="scientific">Streptomyces rameus</name>
    <dbReference type="NCBI Taxonomy" id="68261"/>
    <lineage>
        <taxon>Bacteria</taxon>
        <taxon>Bacillati</taxon>
        <taxon>Actinomycetota</taxon>
        <taxon>Actinomycetes</taxon>
        <taxon>Kitasatosporales</taxon>
        <taxon>Streptomycetaceae</taxon>
        <taxon>Streptomyces</taxon>
    </lineage>
</organism>